<feature type="region of interest" description="Disordered" evidence="6">
    <location>
        <begin position="622"/>
        <end position="671"/>
    </location>
</feature>
<dbReference type="GO" id="GO:0006281">
    <property type="term" value="P:DNA repair"/>
    <property type="evidence" value="ECO:0007669"/>
    <property type="project" value="UniProtKB-KW"/>
</dbReference>
<evidence type="ECO:0000259" key="7">
    <source>
        <dbReference type="Pfam" id="PF01068"/>
    </source>
</evidence>
<dbReference type="Proteomes" id="UP000807716">
    <property type="component" value="Unassembled WGS sequence"/>
</dbReference>
<feature type="compositionally biased region" description="Polar residues" evidence="6">
    <location>
        <begin position="868"/>
        <end position="886"/>
    </location>
</feature>
<evidence type="ECO:0000256" key="2">
    <source>
        <dbReference type="ARBA" id="ARBA00022598"/>
    </source>
</evidence>
<dbReference type="GO" id="GO:0006260">
    <property type="term" value="P:DNA replication"/>
    <property type="evidence" value="ECO:0007669"/>
    <property type="project" value="UniProtKB-KW"/>
</dbReference>
<dbReference type="EMBL" id="JAAAJB010000307">
    <property type="protein sequence ID" value="KAG0258817.1"/>
    <property type="molecule type" value="Genomic_DNA"/>
</dbReference>
<proteinExistence type="predicted"/>
<dbReference type="SUPFAM" id="SSF56091">
    <property type="entry name" value="DNA ligase/mRNA capping enzyme, catalytic domain"/>
    <property type="match status" value="1"/>
</dbReference>
<name>A0A9P6Q539_9FUNG</name>
<dbReference type="InterPro" id="IPR012310">
    <property type="entry name" value="DNA_ligase_ATP-dep_cent"/>
</dbReference>
<sequence>MTSKALHVWNIIRAAELACPWPRVTANVSLVRSRCTLARCCAPGATRPLYQHSAGVLLADRYHPASTPVAMATKGRRYLTTSQPSHGGTNGGKKKKRPTKKKKKKTDAKQQNENGKGATPVNSKPESESTHLGSVTSSTATINPTTSPVGSIQLADPSPSAILDDVARMIQELQTINSHDGKRDILARYAPLAPTLQWTYDPYRQFHVKSSSIIKYALAKSNAVNAEGPQGANPDDSRRNSTSDNSSTQSLWTSGVVYNTLQELLEALSSRSATGYKAKDSVMLFLDRFCRESTPRPLVGQDPIQQLLRSPRSLTLFKIIDKNLKAGCSSGFINVAFPGLIPRFHVALGNSLLHLDDARKLFPSPPSTMLPSQHHDTDRIEVEGADAGKRRKKGRAVGKKETTLATTPPATIMTASSTSSASSAPAAASIGTDSPNAWFGSRKLDGVRCLITVNLATGEAEAVSRSGRPFETLGEIEAAVAEMVGGNSLEERRKFFAIATGGTTETASTDNTTTMATTTTMADVKEMSKSNKKKEKEKNNDPVVLSSSHRQDLPSSLVLDGEICVLDASQMTRTPLSGDHGGKEQKGDGAEEDGPFDFDHGGIGHECFSQTVGYILRSAPSPTVSVPIASKERRKKRSAKKSDGDQDDDNHDEGEEDPLRSLSRATADGATSQEANFQPVYCIFDCLTEQEFRDRKGTRPFSQRIQGLWRAMSQQRGHSSSSPSTSETSRSSDNTIRILSQHRLGSFEQLEQMVAQSLERDWEGVMLRRNVGYEGRRSRNLLKIKKFQDAEFVVEEVMTGQLRLPDPATGQYEVRKALTSVIIRHKGSRVGVGSGFSVEDRIRYGERPELLVGKTITVQYFGESVSLRSTSSAAPSGTTEVASGAQQRGDGSGNDGGEQEDPNSATPGGISLRFPTVKAIYESGGRDV</sequence>
<dbReference type="SUPFAM" id="SSF50249">
    <property type="entry name" value="Nucleic acid-binding proteins"/>
    <property type="match status" value="1"/>
</dbReference>
<dbReference type="PANTHER" id="PTHR47810">
    <property type="entry name" value="DNA LIGASE"/>
    <property type="match status" value="1"/>
</dbReference>
<dbReference type="AlphaFoldDB" id="A0A9P6Q539"/>
<feature type="compositionally biased region" description="Basic and acidic residues" evidence="6">
    <location>
        <begin position="580"/>
        <end position="589"/>
    </location>
</feature>
<evidence type="ECO:0000256" key="6">
    <source>
        <dbReference type="SAM" id="MobiDB-lite"/>
    </source>
</evidence>
<feature type="region of interest" description="Disordered" evidence="6">
    <location>
        <begin position="523"/>
        <end position="552"/>
    </location>
</feature>
<keyword evidence="3" id="KW-0235">DNA replication</keyword>
<feature type="compositionally biased region" description="Basic and acidic residues" evidence="6">
    <location>
        <begin position="523"/>
        <end position="540"/>
    </location>
</feature>
<keyword evidence="9" id="KW-1185">Reference proteome</keyword>
<evidence type="ECO:0000256" key="4">
    <source>
        <dbReference type="ARBA" id="ARBA00022763"/>
    </source>
</evidence>
<accession>A0A9P6Q539</accession>
<dbReference type="GO" id="GO:0006310">
    <property type="term" value="P:DNA recombination"/>
    <property type="evidence" value="ECO:0007669"/>
    <property type="project" value="InterPro"/>
</dbReference>
<feature type="region of interest" description="Disordered" evidence="6">
    <location>
        <begin position="69"/>
        <end position="156"/>
    </location>
</feature>
<protein>
    <recommendedName>
        <fullName evidence="7">ATP-dependent DNA ligase family profile domain-containing protein</fullName>
    </recommendedName>
</protein>
<evidence type="ECO:0000256" key="5">
    <source>
        <dbReference type="ARBA" id="ARBA00023204"/>
    </source>
</evidence>
<dbReference type="InterPro" id="IPR012340">
    <property type="entry name" value="NA-bd_OB-fold"/>
</dbReference>
<reference evidence="8" key="1">
    <citation type="journal article" date="2020" name="Fungal Divers.">
        <title>Resolving the Mortierellaceae phylogeny through synthesis of multi-gene phylogenetics and phylogenomics.</title>
        <authorList>
            <person name="Vandepol N."/>
            <person name="Liber J."/>
            <person name="Desiro A."/>
            <person name="Na H."/>
            <person name="Kennedy M."/>
            <person name="Barry K."/>
            <person name="Grigoriev I.V."/>
            <person name="Miller A.N."/>
            <person name="O'Donnell K."/>
            <person name="Stajich J.E."/>
            <person name="Bonito G."/>
        </authorList>
    </citation>
    <scope>NUCLEOTIDE SEQUENCE</scope>
    <source>
        <strain evidence="8">BC1065</strain>
    </source>
</reference>
<evidence type="ECO:0000313" key="9">
    <source>
        <dbReference type="Proteomes" id="UP000807716"/>
    </source>
</evidence>
<organism evidence="8 9">
    <name type="scientific">Actinomortierella ambigua</name>
    <dbReference type="NCBI Taxonomy" id="1343610"/>
    <lineage>
        <taxon>Eukaryota</taxon>
        <taxon>Fungi</taxon>
        <taxon>Fungi incertae sedis</taxon>
        <taxon>Mucoromycota</taxon>
        <taxon>Mortierellomycotina</taxon>
        <taxon>Mortierellomycetes</taxon>
        <taxon>Mortierellales</taxon>
        <taxon>Mortierellaceae</taxon>
        <taxon>Actinomortierella</taxon>
    </lineage>
</organism>
<dbReference type="Gene3D" id="3.30.470.30">
    <property type="entry name" value="DNA ligase/mRNA capping enzyme"/>
    <property type="match status" value="1"/>
</dbReference>
<evidence type="ECO:0000256" key="1">
    <source>
        <dbReference type="ARBA" id="ARBA00001968"/>
    </source>
</evidence>
<gene>
    <name evidence="8" type="ORF">DFQ27_004418</name>
</gene>
<evidence type="ECO:0000256" key="3">
    <source>
        <dbReference type="ARBA" id="ARBA00022705"/>
    </source>
</evidence>
<feature type="region of interest" description="Disordered" evidence="6">
    <location>
        <begin position="225"/>
        <end position="249"/>
    </location>
</feature>
<dbReference type="InterPro" id="IPR050326">
    <property type="entry name" value="NAD_dep_DNA_ligaseB"/>
</dbReference>
<feature type="compositionally biased region" description="Basic residues" evidence="6">
    <location>
        <begin position="92"/>
        <end position="106"/>
    </location>
</feature>
<keyword evidence="5" id="KW-0234">DNA repair</keyword>
<keyword evidence="4" id="KW-0227">DNA damage</keyword>
<feature type="domain" description="ATP-dependent DNA ligase family profile" evidence="7">
    <location>
        <begin position="672"/>
        <end position="785"/>
    </location>
</feature>
<feature type="compositionally biased region" description="Polar residues" evidence="6">
    <location>
        <begin position="109"/>
        <end position="150"/>
    </location>
</feature>
<dbReference type="Gene3D" id="2.40.50.140">
    <property type="entry name" value="Nucleic acid-binding proteins"/>
    <property type="match status" value="1"/>
</dbReference>
<feature type="compositionally biased region" description="Basic and acidic residues" evidence="6">
    <location>
        <begin position="373"/>
        <end position="388"/>
    </location>
</feature>
<feature type="region of interest" description="Disordered" evidence="6">
    <location>
        <begin position="572"/>
        <end position="602"/>
    </location>
</feature>
<feature type="compositionally biased region" description="Low complexity" evidence="6">
    <location>
        <begin position="719"/>
        <end position="732"/>
    </location>
</feature>
<evidence type="ECO:0000313" key="8">
    <source>
        <dbReference type="EMBL" id="KAG0258817.1"/>
    </source>
</evidence>
<dbReference type="GO" id="GO:0003910">
    <property type="term" value="F:DNA ligase (ATP) activity"/>
    <property type="evidence" value="ECO:0007669"/>
    <property type="project" value="InterPro"/>
</dbReference>
<feature type="compositionally biased region" description="Low complexity" evidence="6">
    <location>
        <begin position="403"/>
        <end position="429"/>
    </location>
</feature>
<feature type="compositionally biased region" description="Acidic residues" evidence="6">
    <location>
        <begin position="645"/>
        <end position="656"/>
    </location>
</feature>
<dbReference type="GO" id="GO:0005524">
    <property type="term" value="F:ATP binding"/>
    <property type="evidence" value="ECO:0007669"/>
    <property type="project" value="InterPro"/>
</dbReference>
<feature type="region of interest" description="Disordered" evidence="6">
    <location>
        <begin position="364"/>
        <end position="435"/>
    </location>
</feature>
<comment type="caution">
    <text evidence="8">The sequence shown here is derived from an EMBL/GenBank/DDBJ whole genome shotgun (WGS) entry which is preliminary data.</text>
</comment>
<dbReference type="Pfam" id="PF01068">
    <property type="entry name" value="DNA_ligase_A_M"/>
    <property type="match status" value="1"/>
</dbReference>
<comment type="cofactor">
    <cofactor evidence="1">
        <name>a divalent metal cation</name>
        <dbReference type="ChEBI" id="CHEBI:60240"/>
    </cofactor>
</comment>
<keyword evidence="2" id="KW-0436">Ligase</keyword>
<feature type="region of interest" description="Disordered" evidence="6">
    <location>
        <begin position="709"/>
        <end position="733"/>
    </location>
</feature>
<dbReference type="OrthoDB" id="411785at2759"/>
<dbReference type="PANTHER" id="PTHR47810:SF1">
    <property type="entry name" value="DNA LIGASE B"/>
    <property type="match status" value="1"/>
</dbReference>
<feature type="region of interest" description="Disordered" evidence="6">
    <location>
        <begin position="868"/>
        <end position="912"/>
    </location>
</feature>